<dbReference type="GO" id="GO:0009090">
    <property type="term" value="P:homoserine biosynthetic process"/>
    <property type="evidence" value="ECO:0007669"/>
    <property type="project" value="TreeGrafter"/>
</dbReference>
<dbReference type="EC" id="2.7.2.4" evidence="7"/>
<evidence type="ECO:0000313" key="10">
    <source>
        <dbReference type="EMBL" id="PXF45844.1"/>
    </source>
</evidence>
<dbReference type="OrthoDB" id="4323675at2759"/>
<keyword evidence="11" id="KW-1185">Reference proteome</keyword>
<evidence type="ECO:0000256" key="5">
    <source>
        <dbReference type="ARBA" id="ARBA00022840"/>
    </source>
</evidence>
<dbReference type="UniPathway" id="UPA00051">
    <property type="reaction ID" value="UER00462"/>
</dbReference>
<dbReference type="GO" id="GO:0009088">
    <property type="term" value="P:threonine biosynthetic process"/>
    <property type="evidence" value="ECO:0007669"/>
    <property type="project" value="UniProtKB-UniPathway"/>
</dbReference>
<dbReference type="Pfam" id="PF22468">
    <property type="entry name" value="ACT_9"/>
    <property type="match status" value="2"/>
</dbReference>
<dbReference type="SUPFAM" id="SSF55021">
    <property type="entry name" value="ACT-like"/>
    <property type="match status" value="2"/>
</dbReference>
<dbReference type="Proteomes" id="UP000247409">
    <property type="component" value="Unassembled WGS sequence"/>
</dbReference>
<evidence type="ECO:0000256" key="8">
    <source>
        <dbReference type="RuleBase" id="RU004249"/>
    </source>
</evidence>
<comment type="catalytic activity">
    <reaction evidence="6 7">
        <text>L-aspartate + ATP = 4-phospho-L-aspartate + ADP</text>
        <dbReference type="Rhea" id="RHEA:23776"/>
        <dbReference type="ChEBI" id="CHEBI:29991"/>
        <dbReference type="ChEBI" id="CHEBI:30616"/>
        <dbReference type="ChEBI" id="CHEBI:57535"/>
        <dbReference type="ChEBI" id="CHEBI:456216"/>
        <dbReference type="EC" id="2.7.2.4"/>
    </reaction>
</comment>
<keyword evidence="8" id="KW-0028">Amino-acid biosynthesis</keyword>
<dbReference type="InterPro" id="IPR018042">
    <property type="entry name" value="Aspartate_kinase_CS"/>
</dbReference>
<dbReference type="InterPro" id="IPR005260">
    <property type="entry name" value="Asp_kin_monofn"/>
</dbReference>
<comment type="caution">
    <text evidence="10">The sequence shown here is derived from an EMBL/GenBank/DDBJ whole genome shotgun (WGS) entry which is preliminary data.</text>
</comment>
<dbReference type="InterPro" id="IPR054352">
    <property type="entry name" value="ACT_Aspartokinase"/>
</dbReference>
<dbReference type="PROSITE" id="PS51671">
    <property type="entry name" value="ACT"/>
    <property type="match status" value="1"/>
</dbReference>
<evidence type="ECO:0000256" key="2">
    <source>
        <dbReference type="ARBA" id="ARBA00022679"/>
    </source>
</evidence>
<evidence type="ECO:0000256" key="6">
    <source>
        <dbReference type="ARBA" id="ARBA00047872"/>
    </source>
</evidence>
<dbReference type="InterPro" id="IPR001048">
    <property type="entry name" value="Asp/Glu/Uridylate_kinase"/>
</dbReference>
<evidence type="ECO:0000256" key="7">
    <source>
        <dbReference type="RuleBase" id="RU003448"/>
    </source>
</evidence>
<dbReference type="PROSITE" id="PS00324">
    <property type="entry name" value="ASPARTOKINASE"/>
    <property type="match status" value="1"/>
</dbReference>
<evidence type="ECO:0000259" key="9">
    <source>
        <dbReference type="PROSITE" id="PS51671"/>
    </source>
</evidence>
<dbReference type="AlphaFoldDB" id="A0A2V3IUQ0"/>
<comment type="similarity">
    <text evidence="1 7">Belongs to the aspartokinase family.</text>
</comment>
<dbReference type="InterPro" id="IPR045865">
    <property type="entry name" value="ACT-like_dom_sf"/>
</dbReference>
<keyword evidence="3" id="KW-0547">Nucleotide-binding</keyword>
<comment type="pathway">
    <text evidence="8">Amino-acid biosynthesis; L-threonine biosynthesis; L-threonine from L-aspartate: step 1/5.</text>
</comment>
<dbReference type="SUPFAM" id="SSF53633">
    <property type="entry name" value="Carbamate kinase-like"/>
    <property type="match status" value="1"/>
</dbReference>
<dbReference type="GO" id="GO:0004072">
    <property type="term" value="F:aspartate kinase activity"/>
    <property type="evidence" value="ECO:0007669"/>
    <property type="project" value="UniProtKB-EC"/>
</dbReference>
<dbReference type="Gene3D" id="3.40.1160.10">
    <property type="entry name" value="Acetylglutamate kinase-like"/>
    <property type="match status" value="1"/>
</dbReference>
<dbReference type="EMBL" id="NBIV01000051">
    <property type="protein sequence ID" value="PXF45844.1"/>
    <property type="molecule type" value="Genomic_DNA"/>
</dbReference>
<reference evidence="10 11" key="1">
    <citation type="journal article" date="2018" name="Mol. Biol. Evol.">
        <title>Analysis of the draft genome of the red seaweed Gracilariopsis chorda provides insights into genome size evolution in Rhodophyta.</title>
        <authorList>
            <person name="Lee J."/>
            <person name="Yang E.C."/>
            <person name="Graf L."/>
            <person name="Yang J.H."/>
            <person name="Qiu H."/>
            <person name="Zel Zion U."/>
            <person name="Chan C.X."/>
            <person name="Stephens T.G."/>
            <person name="Weber A.P.M."/>
            <person name="Boo G.H."/>
            <person name="Boo S.M."/>
            <person name="Kim K.M."/>
            <person name="Shin Y."/>
            <person name="Jung M."/>
            <person name="Lee S.J."/>
            <person name="Yim H.S."/>
            <person name="Lee J.H."/>
            <person name="Bhattacharya D."/>
            <person name="Yoon H.S."/>
        </authorList>
    </citation>
    <scope>NUCLEOTIDE SEQUENCE [LARGE SCALE GENOMIC DNA]</scope>
    <source>
        <strain evidence="10 11">SKKU-2015</strain>
        <tissue evidence="10">Whole body</tissue>
    </source>
</reference>
<dbReference type="GO" id="GO:0009089">
    <property type="term" value="P:lysine biosynthetic process via diaminopimelate"/>
    <property type="evidence" value="ECO:0007669"/>
    <property type="project" value="UniProtKB-UniPathway"/>
</dbReference>
<evidence type="ECO:0000256" key="4">
    <source>
        <dbReference type="ARBA" id="ARBA00022777"/>
    </source>
</evidence>
<comment type="pathway">
    <text evidence="8">Amino-acid biosynthesis; L-methionine biosynthesis via de novo pathway; L-homoserine from L-aspartate: step 1/3.</text>
</comment>
<dbReference type="InterPro" id="IPR042199">
    <property type="entry name" value="AsparK_Bifunc_asparK/hSer_DH"/>
</dbReference>
<evidence type="ECO:0000256" key="3">
    <source>
        <dbReference type="ARBA" id="ARBA00022741"/>
    </source>
</evidence>
<dbReference type="PANTHER" id="PTHR21499:SF59">
    <property type="entry name" value="ASPARTOKINASE"/>
    <property type="match status" value="1"/>
</dbReference>
<dbReference type="UniPathway" id="UPA00034">
    <property type="reaction ID" value="UER00015"/>
</dbReference>
<keyword evidence="5" id="KW-0067">ATP-binding</keyword>
<dbReference type="Gene3D" id="3.30.70.260">
    <property type="match status" value="2"/>
</dbReference>
<comment type="pathway">
    <text evidence="8">Amino-acid biosynthesis; L-lysine biosynthesis via DAP pathway; (S)-tetrahydrodipicolinate from L-aspartate: step 1/4.</text>
</comment>
<dbReference type="InterPro" id="IPR036393">
    <property type="entry name" value="AceGlu_kinase-like_sf"/>
</dbReference>
<keyword evidence="4 7" id="KW-0418">Kinase</keyword>
<name>A0A2V3IUQ0_9FLOR</name>
<proteinExistence type="inferred from homology"/>
<dbReference type="GO" id="GO:0005524">
    <property type="term" value="F:ATP binding"/>
    <property type="evidence" value="ECO:0007669"/>
    <property type="project" value="UniProtKB-KW"/>
</dbReference>
<dbReference type="PIRSF" id="PIRSF000726">
    <property type="entry name" value="Asp_kin"/>
    <property type="match status" value="1"/>
</dbReference>
<dbReference type="UniPathway" id="UPA00050">
    <property type="reaction ID" value="UER00461"/>
</dbReference>
<dbReference type="InterPro" id="IPR001341">
    <property type="entry name" value="Asp_kinase"/>
</dbReference>
<dbReference type="PANTHER" id="PTHR21499">
    <property type="entry name" value="ASPARTATE KINASE"/>
    <property type="match status" value="1"/>
</dbReference>
<dbReference type="InterPro" id="IPR002912">
    <property type="entry name" value="ACT_dom"/>
</dbReference>
<gene>
    <name evidence="10" type="ORF">BWQ96_04381</name>
</gene>
<organism evidence="10 11">
    <name type="scientific">Gracilariopsis chorda</name>
    <dbReference type="NCBI Taxonomy" id="448386"/>
    <lineage>
        <taxon>Eukaryota</taxon>
        <taxon>Rhodophyta</taxon>
        <taxon>Florideophyceae</taxon>
        <taxon>Rhodymeniophycidae</taxon>
        <taxon>Gracilariales</taxon>
        <taxon>Gracilariaceae</taxon>
        <taxon>Gracilariopsis</taxon>
    </lineage>
</organism>
<feature type="domain" description="ACT" evidence="9">
    <location>
        <begin position="382"/>
        <end position="453"/>
    </location>
</feature>
<evidence type="ECO:0000256" key="1">
    <source>
        <dbReference type="ARBA" id="ARBA00010122"/>
    </source>
</evidence>
<protein>
    <recommendedName>
        <fullName evidence="7">Aspartokinase</fullName>
        <ecNumber evidence="7">2.7.2.4</ecNumber>
    </recommendedName>
</protein>
<dbReference type="Pfam" id="PF00696">
    <property type="entry name" value="AA_kinase"/>
    <property type="match status" value="1"/>
</dbReference>
<evidence type="ECO:0000313" key="11">
    <source>
        <dbReference type="Proteomes" id="UP000247409"/>
    </source>
</evidence>
<accession>A0A2V3IUQ0</accession>
<dbReference type="Gene3D" id="1.20.120.1320">
    <property type="entry name" value="Aspartokinase, catalytic domain"/>
    <property type="match status" value="1"/>
</dbReference>
<sequence length="516" mass="56078">MHSAFATPVPLNNHNATRVNPLFSRHCERPIAARPSRRVPKVPVATSTSTPPIAVAPLEAPAKLDRVVCKFGGSSLANAERLKEVTKLVFGQVERSEKMPIVVLSAMGPTTNELLSAGDRALKDGVVDTSSIRLRAYEACDTLSLNKQDLVDPLLHNLDELLVGIKFIKELSPRTKDYLVSFGERLSVRIFAAHLRQNEGVPAEHVDAYNAGFVTDSNFTRAELLDETYTNVKKFFDKYIEDDHLAVVTGFIAKDEQGNITTLGRGGSDLTASTIGASLNTSEVQVWKDVDGILSTDPRIVSEAVPIPSISFEEAAEMAFFGAKVLHPIAMQPAMKYNVPVRVKNSYNPDHPGTVIVRRRDLDSSNPVTAISLKRNVQIVDIVSTRMLGASGFLSEVFKCFAFHGVSVDMIATSEVSISMTLDNTICESETLLKLKEDLSEYAFVTLSERNKAIISLVSDSSRSTNVVGRAVCALDRAGVSVLMISQGASKFNISVTIEAADASAAVQAVHREFFP</sequence>
<keyword evidence="2 7" id="KW-0808">Transferase</keyword>
<dbReference type="NCBIfam" id="TIGR00657">
    <property type="entry name" value="asp_kinases"/>
    <property type="match status" value="1"/>
</dbReference>
<dbReference type="GO" id="GO:0005829">
    <property type="term" value="C:cytosol"/>
    <property type="evidence" value="ECO:0007669"/>
    <property type="project" value="TreeGrafter"/>
</dbReference>
<dbReference type="STRING" id="448386.A0A2V3IUQ0"/>